<dbReference type="Gene3D" id="3.40.50.1820">
    <property type="entry name" value="alpha/beta hydrolase"/>
    <property type="match status" value="1"/>
</dbReference>
<dbReference type="InterPro" id="IPR033906">
    <property type="entry name" value="Lipase_N"/>
</dbReference>
<dbReference type="InterPro" id="IPR002331">
    <property type="entry name" value="Lipase_panc"/>
</dbReference>
<dbReference type="GO" id="GO:0004806">
    <property type="term" value="F:triacylglycerol lipase activity"/>
    <property type="evidence" value="ECO:0007669"/>
    <property type="project" value="InterPro"/>
</dbReference>
<comment type="caution">
    <text evidence="7">The sequence shown here is derived from an EMBL/GenBank/DDBJ whole genome shotgun (WGS) entry which is preliminary data.</text>
</comment>
<dbReference type="CDD" id="cd00707">
    <property type="entry name" value="Pancreat_lipase_like"/>
    <property type="match status" value="1"/>
</dbReference>
<dbReference type="SUPFAM" id="SSF53474">
    <property type="entry name" value="alpha/beta-Hydrolases"/>
    <property type="match status" value="1"/>
</dbReference>
<evidence type="ECO:0000259" key="6">
    <source>
        <dbReference type="Pfam" id="PF00151"/>
    </source>
</evidence>
<dbReference type="InterPro" id="IPR013818">
    <property type="entry name" value="Lipase"/>
</dbReference>
<evidence type="ECO:0000256" key="3">
    <source>
        <dbReference type="ARBA" id="ARBA00022525"/>
    </source>
</evidence>
<keyword evidence="4" id="KW-1015">Disulfide bond</keyword>
<evidence type="ECO:0000256" key="4">
    <source>
        <dbReference type="ARBA" id="ARBA00023157"/>
    </source>
</evidence>
<evidence type="ECO:0000256" key="2">
    <source>
        <dbReference type="ARBA" id="ARBA00010701"/>
    </source>
</evidence>
<comment type="similarity">
    <text evidence="2 5">Belongs to the AB hydrolase superfamily. Lipase family.</text>
</comment>
<dbReference type="OrthoDB" id="199913at2759"/>
<organism evidence="7 8">
    <name type="scientific">Holothuria leucospilota</name>
    <name type="common">Black long sea cucumber</name>
    <name type="synonym">Mertensiothuria leucospilota</name>
    <dbReference type="NCBI Taxonomy" id="206669"/>
    <lineage>
        <taxon>Eukaryota</taxon>
        <taxon>Metazoa</taxon>
        <taxon>Echinodermata</taxon>
        <taxon>Eleutherozoa</taxon>
        <taxon>Echinozoa</taxon>
        <taxon>Holothuroidea</taxon>
        <taxon>Aspidochirotacea</taxon>
        <taxon>Aspidochirotida</taxon>
        <taxon>Holothuriidae</taxon>
        <taxon>Holothuria</taxon>
    </lineage>
</organism>
<evidence type="ECO:0000313" key="8">
    <source>
        <dbReference type="Proteomes" id="UP001152320"/>
    </source>
</evidence>
<gene>
    <name evidence="7" type="ORF">HOLleu_14883</name>
</gene>
<sequence>MPLLCCNQFYPESSFTGNTVCYPEIGCFSNEKPFYDPPLRPISWLPESREEVGTQFLLKTRLNPTVPDILTTHDITSVIASNFEPTRKTIIVCHGYTESGDVEWMQDMATALLSNGDHNVILIDWHPGATALYGKATANTRIVGAEAALLINNIMDLYGISGESFHIIGHSLGAHVAGYAGERIANLGRITGLDPAGPYFEGTDPIVRLDATDANFVDVLHTDTDIILTSGMGIYAPSGHVDIYVNGGRKQPACDQGLVETIGEEEGLVGGSIQYVICNHLIAYDYFMESATDDLPWLAYECDGDWDSFKNGECFDTAKVARTGFYGDQFKPEDGRQNVIYYSRTNDDSPYGGL</sequence>
<name>A0A9Q1HCQ9_HOLLE</name>
<dbReference type="InterPro" id="IPR000734">
    <property type="entry name" value="TAG_lipase"/>
</dbReference>
<evidence type="ECO:0000313" key="7">
    <source>
        <dbReference type="EMBL" id="KAJ8040558.1"/>
    </source>
</evidence>
<evidence type="ECO:0000256" key="5">
    <source>
        <dbReference type="RuleBase" id="RU004262"/>
    </source>
</evidence>
<dbReference type="GO" id="GO:0016042">
    <property type="term" value="P:lipid catabolic process"/>
    <property type="evidence" value="ECO:0007669"/>
    <property type="project" value="TreeGrafter"/>
</dbReference>
<dbReference type="PANTHER" id="PTHR11610:SF173">
    <property type="entry name" value="LIPASE DOMAIN-CONTAINING PROTEIN-RELATED"/>
    <property type="match status" value="1"/>
</dbReference>
<dbReference type="Pfam" id="PF00151">
    <property type="entry name" value="Lipase"/>
    <property type="match status" value="1"/>
</dbReference>
<comment type="subcellular location">
    <subcellularLocation>
        <location evidence="1">Secreted</location>
    </subcellularLocation>
</comment>
<dbReference type="PANTHER" id="PTHR11610">
    <property type="entry name" value="LIPASE"/>
    <property type="match status" value="1"/>
</dbReference>
<dbReference type="AlphaFoldDB" id="A0A9Q1HCQ9"/>
<dbReference type="Proteomes" id="UP001152320">
    <property type="component" value="Chromosome 6"/>
</dbReference>
<keyword evidence="8" id="KW-1185">Reference proteome</keyword>
<dbReference type="PRINTS" id="PR00823">
    <property type="entry name" value="PANCLIPASE"/>
</dbReference>
<reference evidence="7" key="1">
    <citation type="submission" date="2021-10" db="EMBL/GenBank/DDBJ databases">
        <title>Tropical sea cucumber genome reveals ecological adaptation and Cuvierian tubules defense mechanism.</title>
        <authorList>
            <person name="Chen T."/>
        </authorList>
    </citation>
    <scope>NUCLEOTIDE SEQUENCE</scope>
    <source>
        <strain evidence="7">Nanhai2018</strain>
        <tissue evidence="7">Muscle</tissue>
    </source>
</reference>
<feature type="domain" description="Lipase" evidence="6">
    <location>
        <begin position="19"/>
        <end position="351"/>
    </location>
</feature>
<dbReference type="FunFam" id="3.40.50.1820:FF:000033">
    <property type="entry name" value="Pancreatic triacylglycerol lipase"/>
    <property type="match status" value="1"/>
</dbReference>
<dbReference type="EMBL" id="JAIZAY010000006">
    <property type="protein sequence ID" value="KAJ8040558.1"/>
    <property type="molecule type" value="Genomic_DNA"/>
</dbReference>
<protein>
    <submittedName>
        <fullName evidence="7">Pancreatic lipase-related protein 2</fullName>
    </submittedName>
</protein>
<keyword evidence="3" id="KW-0964">Secreted</keyword>
<dbReference type="GO" id="GO:0005615">
    <property type="term" value="C:extracellular space"/>
    <property type="evidence" value="ECO:0007669"/>
    <property type="project" value="TreeGrafter"/>
</dbReference>
<evidence type="ECO:0000256" key="1">
    <source>
        <dbReference type="ARBA" id="ARBA00004613"/>
    </source>
</evidence>
<accession>A0A9Q1HCQ9</accession>
<dbReference type="InterPro" id="IPR029058">
    <property type="entry name" value="AB_hydrolase_fold"/>
</dbReference>
<proteinExistence type="inferred from homology"/>
<dbReference type="PRINTS" id="PR00821">
    <property type="entry name" value="TAGLIPASE"/>
</dbReference>